<dbReference type="RefSeq" id="WP_126309201.1">
    <property type="nucleotide sequence ID" value="NZ_AP018449.1"/>
</dbReference>
<gene>
    <name evidence="8 10" type="primary">acpS</name>
    <name evidence="10" type="ORF">MAMMFC1_02975</name>
</gene>
<evidence type="ECO:0000256" key="2">
    <source>
        <dbReference type="ARBA" id="ARBA00022679"/>
    </source>
</evidence>
<evidence type="ECO:0000256" key="8">
    <source>
        <dbReference type="HAMAP-Rule" id="MF_00101"/>
    </source>
</evidence>
<dbReference type="Proteomes" id="UP000276437">
    <property type="component" value="Chromosome"/>
</dbReference>
<dbReference type="GO" id="GO:0005737">
    <property type="term" value="C:cytoplasm"/>
    <property type="evidence" value="ECO:0007669"/>
    <property type="project" value="UniProtKB-SubCell"/>
</dbReference>
<dbReference type="Gene3D" id="3.90.470.20">
    <property type="entry name" value="4'-phosphopantetheinyl transferase domain"/>
    <property type="match status" value="1"/>
</dbReference>
<keyword evidence="4 8" id="KW-0276">Fatty acid metabolism</keyword>
<comment type="subcellular location">
    <subcellularLocation>
        <location evidence="8">Cytoplasm</location>
    </subcellularLocation>
</comment>
<dbReference type="EMBL" id="AP018449">
    <property type="protein sequence ID" value="BBB92290.1"/>
    <property type="molecule type" value="Genomic_DNA"/>
</dbReference>
<protein>
    <recommendedName>
        <fullName evidence="8">Holo-[acyl-carrier-protein] synthase</fullName>
        <shortName evidence="8">Holo-ACP synthase</shortName>
        <ecNumber evidence="8">2.7.8.7</ecNumber>
    </recommendedName>
    <alternativeName>
        <fullName evidence="8">4'-phosphopantetheinyl transferase AcpS</fullName>
    </alternativeName>
</protein>
<comment type="function">
    <text evidence="8">Transfers the 4'-phosphopantetheine moiety from coenzyme A to a Ser of acyl-carrier-protein.</text>
</comment>
<comment type="cofactor">
    <cofactor evidence="8">
        <name>Mg(2+)</name>
        <dbReference type="ChEBI" id="CHEBI:18420"/>
    </cofactor>
</comment>
<evidence type="ECO:0000256" key="6">
    <source>
        <dbReference type="ARBA" id="ARBA00023098"/>
    </source>
</evidence>
<evidence type="ECO:0000256" key="7">
    <source>
        <dbReference type="ARBA" id="ARBA00023160"/>
    </source>
</evidence>
<dbReference type="InterPro" id="IPR037143">
    <property type="entry name" value="4-PPantetheinyl_Trfase_dom_sf"/>
</dbReference>
<name>A0A348AMJ2_9FIRM</name>
<reference evidence="10 11" key="1">
    <citation type="journal article" date="2018" name="Int. J. Syst. Evol. Microbiol.">
        <title>Methylomusa anaerophila gen. nov., sp. nov., an anaerobic methanol-utilizing bacterium isolated from a microbial fuel cell.</title>
        <authorList>
            <person name="Amano N."/>
            <person name="Yamamuro A."/>
            <person name="Miyahara M."/>
            <person name="Kouzuma A."/>
            <person name="Abe T."/>
            <person name="Watanabe K."/>
        </authorList>
    </citation>
    <scope>NUCLEOTIDE SEQUENCE [LARGE SCALE GENOMIC DNA]</scope>
    <source>
        <strain evidence="10 11">MMFC1</strain>
    </source>
</reference>
<dbReference type="SUPFAM" id="SSF56214">
    <property type="entry name" value="4'-phosphopantetheinyl transferase"/>
    <property type="match status" value="1"/>
</dbReference>
<evidence type="ECO:0000256" key="4">
    <source>
        <dbReference type="ARBA" id="ARBA00022832"/>
    </source>
</evidence>
<keyword evidence="11" id="KW-1185">Reference proteome</keyword>
<keyword evidence="3 8" id="KW-0479">Metal-binding</keyword>
<proteinExistence type="inferred from homology"/>
<dbReference type="OrthoDB" id="517356at2"/>
<dbReference type="Pfam" id="PF01648">
    <property type="entry name" value="ACPS"/>
    <property type="match status" value="1"/>
</dbReference>
<dbReference type="GO" id="GO:0006633">
    <property type="term" value="P:fatty acid biosynthetic process"/>
    <property type="evidence" value="ECO:0007669"/>
    <property type="project" value="UniProtKB-UniRule"/>
</dbReference>
<comment type="similarity">
    <text evidence="8">Belongs to the P-Pant transferase superfamily. AcpS family.</text>
</comment>
<dbReference type="NCBIfam" id="TIGR00516">
    <property type="entry name" value="acpS"/>
    <property type="match status" value="1"/>
</dbReference>
<feature type="binding site" evidence="8">
    <location>
        <position position="8"/>
    </location>
    <ligand>
        <name>Mg(2+)</name>
        <dbReference type="ChEBI" id="CHEBI:18420"/>
    </ligand>
</feature>
<evidence type="ECO:0000313" key="11">
    <source>
        <dbReference type="Proteomes" id="UP000276437"/>
    </source>
</evidence>
<evidence type="ECO:0000256" key="3">
    <source>
        <dbReference type="ARBA" id="ARBA00022723"/>
    </source>
</evidence>
<dbReference type="AlphaFoldDB" id="A0A348AMJ2"/>
<feature type="domain" description="4'-phosphopantetheinyl transferase" evidence="9">
    <location>
        <begin position="5"/>
        <end position="117"/>
    </location>
</feature>
<dbReference type="InterPro" id="IPR004568">
    <property type="entry name" value="Ppantetheine-prot_Trfase_dom"/>
</dbReference>
<dbReference type="GO" id="GO:0000287">
    <property type="term" value="F:magnesium ion binding"/>
    <property type="evidence" value="ECO:0007669"/>
    <property type="project" value="UniProtKB-UniRule"/>
</dbReference>
<dbReference type="KEGG" id="mana:MAMMFC1_02975"/>
<keyword evidence="6 8" id="KW-0443">Lipid metabolism</keyword>
<sequence>MIFGTGIDIVETNRIKKAIQHRQFVARVFTPREQEYCESRHVQRVQSYAARFAGKEAVAKAFGTGFSGGTFQDIEILPDVKGCPKVRLCGSFAAMAVETGVTQIYLSLTHTREYAAAQVILWRGDNNESGNSGANA</sequence>
<dbReference type="InterPro" id="IPR002582">
    <property type="entry name" value="ACPS"/>
</dbReference>
<keyword evidence="1 8" id="KW-0444">Lipid biosynthesis</keyword>
<comment type="catalytic activity">
    <reaction evidence="8">
        <text>apo-[ACP] + CoA = holo-[ACP] + adenosine 3',5'-bisphosphate + H(+)</text>
        <dbReference type="Rhea" id="RHEA:12068"/>
        <dbReference type="Rhea" id="RHEA-COMP:9685"/>
        <dbReference type="Rhea" id="RHEA-COMP:9690"/>
        <dbReference type="ChEBI" id="CHEBI:15378"/>
        <dbReference type="ChEBI" id="CHEBI:29999"/>
        <dbReference type="ChEBI" id="CHEBI:57287"/>
        <dbReference type="ChEBI" id="CHEBI:58343"/>
        <dbReference type="ChEBI" id="CHEBI:64479"/>
        <dbReference type="EC" id="2.7.8.7"/>
    </reaction>
</comment>
<accession>A0A348AMJ2</accession>
<organism evidence="10 11">
    <name type="scientific">Methylomusa anaerophila</name>
    <dbReference type="NCBI Taxonomy" id="1930071"/>
    <lineage>
        <taxon>Bacteria</taxon>
        <taxon>Bacillati</taxon>
        <taxon>Bacillota</taxon>
        <taxon>Negativicutes</taxon>
        <taxon>Selenomonadales</taxon>
        <taxon>Sporomusaceae</taxon>
        <taxon>Methylomusa</taxon>
    </lineage>
</organism>
<keyword evidence="8" id="KW-0963">Cytoplasm</keyword>
<evidence type="ECO:0000313" key="10">
    <source>
        <dbReference type="EMBL" id="BBB92290.1"/>
    </source>
</evidence>
<keyword evidence="5 8" id="KW-0460">Magnesium</keyword>
<evidence type="ECO:0000256" key="5">
    <source>
        <dbReference type="ARBA" id="ARBA00022842"/>
    </source>
</evidence>
<keyword evidence="2 8" id="KW-0808">Transferase</keyword>
<dbReference type="InterPro" id="IPR008278">
    <property type="entry name" value="4-PPantetheinyl_Trfase_dom"/>
</dbReference>
<keyword evidence="7 8" id="KW-0275">Fatty acid biosynthesis</keyword>
<feature type="binding site" evidence="8">
    <location>
        <position position="56"/>
    </location>
    <ligand>
        <name>Mg(2+)</name>
        <dbReference type="ChEBI" id="CHEBI:18420"/>
    </ligand>
</feature>
<dbReference type="HAMAP" id="MF_00101">
    <property type="entry name" value="AcpS"/>
    <property type="match status" value="1"/>
</dbReference>
<dbReference type="NCBIfam" id="TIGR00556">
    <property type="entry name" value="pantethn_trn"/>
    <property type="match status" value="1"/>
</dbReference>
<dbReference type="GO" id="GO:0008897">
    <property type="term" value="F:holo-[acyl-carrier-protein] synthase activity"/>
    <property type="evidence" value="ECO:0007669"/>
    <property type="project" value="UniProtKB-UniRule"/>
</dbReference>
<dbReference type="EC" id="2.7.8.7" evidence="8"/>
<evidence type="ECO:0000256" key="1">
    <source>
        <dbReference type="ARBA" id="ARBA00022516"/>
    </source>
</evidence>
<evidence type="ECO:0000259" key="9">
    <source>
        <dbReference type="Pfam" id="PF01648"/>
    </source>
</evidence>